<dbReference type="SMART" id="SM00409">
    <property type="entry name" value="IG"/>
    <property type="match status" value="5"/>
</dbReference>
<feature type="non-terminal residue" evidence="13">
    <location>
        <position position="694"/>
    </location>
</feature>
<comment type="subcellular location">
    <subcellularLocation>
        <location evidence="1">Cell membrane</location>
        <topology evidence="1">Single-pass type I membrane protein</topology>
    </subcellularLocation>
</comment>
<dbReference type="Gene3D" id="2.60.40.10">
    <property type="entry name" value="Immunoglobulins"/>
    <property type="match status" value="5"/>
</dbReference>
<keyword evidence="8" id="KW-0675">Receptor</keyword>
<dbReference type="Pfam" id="PF07686">
    <property type="entry name" value="V-set"/>
    <property type="match status" value="5"/>
</dbReference>
<dbReference type="InterPro" id="IPR036179">
    <property type="entry name" value="Ig-like_dom_sf"/>
</dbReference>
<keyword evidence="10" id="KW-0393">Immunoglobulin domain</keyword>
<keyword evidence="9" id="KW-0325">Glycoprotein</keyword>
<dbReference type="GO" id="GO:0031295">
    <property type="term" value="P:T cell costimulation"/>
    <property type="evidence" value="ECO:0007669"/>
    <property type="project" value="TreeGrafter"/>
</dbReference>
<keyword evidence="4" id="KW-0732">Signal</keyword>
<dbReference type="SMART" id="SM00408">
    <property type="entry name" value="IGc2"/>
    <property type="match status" value="5"/>
</dbReference>
<dbReference type="GO" id="GO:0006955">
    <property type="term" value="P:immune response"/>
    <property type="evidence" value="ECO:0007669"/>
    <property type="project" value="TreeGrafter"/>
</dbReference>
<dbReference type="PROSITE" id="PS50835">
    <property type="entry name" value="IG_LIKE"/>
    <property type="match status" value="5"/>
</dbReference>
<evidence type="ECO:0000256" key="7">
    <source>
        <dbReference type="ARBA" id="ARBA00023157"/>
    </source>
</evidence>
<dbReference type="InterPro" id="IPR013783">
    <property type="entry name" value="Ig-like_fold"/>
</dbReference>
<dbReference type="PANTHER" id="PTHR25466">
    <property type="entry name" value="T-LYMPHOCYTE ACTIVATION ANTIGEN"/>
    <property type="match status" value="1"/>
</dbReference>
<keyword evidence="7" id="KW-1015">Disulfide bond</keyword>
<evidence type="ECO:0000256" key="5">
    <source>
        <dbReference type="ARBA" id="ARBA00022989"/>
    </source>
</evidence>
<evidence type="ECO:0000313" key="14">
    <source>
        <dbReference type="Proteomes" id="UP000465112"/>
    </source>
</evidence>
<dbReference type="InterPro" id="IPR003598">
    <property type="entry name" value="Ig_sub2"/>
</dbReference>
<dbReference type="InterPro" id="IPR007110">
    <property type="entry name" value="Ig-like_dom"/>
</dbReference>
<feature type="domain" description="Ig-like" evidence="12">
    <location>
        <begin position="446"/>
        <end position="553"/>
    </location>
</feature>
<dbReference type="PANTHER" id="PTHR25466:SF9">
    <property type="entry name" value="FIBRONECTIN TYPE-III DOMAIN-CONTAINING PROTEIN"/>
    <property type="match status" value="1"/>
</dbReference>
<dbReference type="GO" id="GO:0009897">
    <property type="term" value="C:external side of plasma membrane"/>
    <property type="evidence" value="ECO:0007669"/>
    <property type="project" value="TreeGrafter"/>
</dbReference>
<name>A0A6A5F1V8_PERFL</name>
<proteinExistence type="predicted"/>
<keyword evidence="2" id="KW-1003">Cell membrane</keyword>
<organism evidence="13 14">
    <name type="scientific">Perca fluviatilis</name>
    <name type="common">European perch</name>
    <dbReference type="NCBI Taxonomy" id="8168"/>
    <lineage>
        <taxon>Eukaryota</taxon>
        <taxon>Metazoa</taxon>
        <taxon>Chordata</taxon>
        <taxon>Craniata</taxon>
        <taxon>Vertebrata</taxon>
        <taxon>Euteleostomi</taxon>
        <taxon>Actinopterygii</taxon>
        <taxon>Neopterygii</taxon>
        <taxon>Teleostei</taxon>
        <taxon>Neoteleostei</taxon>
        <taxon>Acanthomorphata</taxon>
        <taxon>Eupercaria</taxon>
        <taxon>Perciformes</taxon>
        <taxon>Percoidei</taxon>
        <taxon>Percidae</taxon>
        <taxon>Percinae</taxon>
        <taxon>Perca</taxon>
    </lineage>
</organism>
<evidence type="ECO:0000256" key="10">
    <source>
        <dbReference type="ARBA" id="ARBA00023319"/>
    </source>
</evidence>
<dbReference type="GO" id="GO:0042102">
    <property type="term" value="P:positive regulation of T cell proliferation"/>
    <property type="evidence" value="ECO:0007669"/>
    <property type="project" value="TreeGrafter"/>
</dbReference>
<evidence type="ECO:0000259" key="12">
    <source>
        <dbReference type="PROSITE" id="PS50835"/>
    </source>
</evidence>
<evidence type="ECO:0000256" key="9">
    <source>
        <dbReference type="ARBA" id="ARBA00023180"/>
    </source>
</evidence>
<feature type="transmembrane region" description="Helical" evidence="11">
    <location>
        <begin position="168"/>
        <end position="193"/>
    </location>
</feature>
<keyword evidence="5 11" id="KW-1133">Transmembrane helix</keyword>
<dbReference type="InterPro" id="IPR003599">
    <property type="entry name" value="Ig_sub"/>
</dbReference>
<dbReference type="GO" id="GO:0071222">
    <property type="term" value="P:cellular response to lipopolysaccharide"/>
    <property type="evidence" value="ECO:0007669"/>
    <property type="project" value="TreeGrafter"/>
</dbReference>
<dbReference type="GO" id="GO:0007166">
    <property type="term" value="P:cell surface receptor signaling pathway"/>
    <property type="evidence" value="ECO:0007669"/>
    <property type="project" value="TreeGrafter"/>
</dbReference>
<reference evidence="13 14" key="1">
    <citation type="submission" date="2019-06" db="EMBL/GenBank/DDBJ databases">
        <title>A chromosome-scale genome assembly of the European perch, Perca fluviatilis.</title>
        <authorList>
            <person name="Roques C."/>
            <person name="Zahm M."/>
            <person name="Cabau C."/>
            <person name="Klopp C."/>
            <person name="Bouchez O."/>
            <person name="Donnadieu C."/>
            <person name="Kuhl H."/>
            <person name="Gislard M."/>
            <person name="Guendouz S."/>
            <person name="Journot L."/>
            <person name="Haffray P."/>
            <person name="Bestin A."/>
            <person name="Morvezen R."/>
            <person name="Feron R."/>
            <person name="Wen M."/>
            <person name="Jouanno E."/>
            <person name="Herpin A."/>
            <person name="Schartl M."/>
            <person name="Postlethwait J."/>
            <person name="Schaerlinger B."/>
            <person name="Chardard D."/>
            <person name="Lecocq T."/>
            <person name="Poncet C."/>
            <person name="Jaffrelo L."/>
            <person name="Lampietro C."/>
            <person name="Guiguen Y."/>
        </authorList>
    </citation>
    <scope>NUCLEOTIDE SEQUENCE [LARGE SCALE GENOMIC DNA]</scope>
    <source>
        <tissue evidence="13">Blood</tissue>
    </source>
</reference>
<dbReference type="InterPro" id="IPR051713">
    <property type="entry name" value="T-cell_Activation_Regulation"/>
</dbReference>
<sequence length="694" mass="77992">MLESLTRRKGVQQQGKVTTQSYFCSTEQQQQGKVTTQSYFCSTEQQQQDPQEVKVGEDVTLQCQAPRDARIKLLDWIRPDLESAGYIFRFIPGESTTRNQHPLYRGRVELRDPQMKGGDVSVVLKKVRVSDTGTYLCRVGREGEKPKLYNTTQLIVSDPDSKDGNSPVGLIVALTVVTLLLLPVAVVAVVVVWKRQRQRRDEKRTVVMVVPGYPEDNAILRCQTDNSSIIAVEWSRADLKPDTILSYRDEGSVLTNLHPNNKEDRVELEDRDLKNGNMSLILKNVSPTDQGTYECRVVSSGSRWKNIPFLPSEPIRIIRLQVRQPAVVMEVPVRLGDDVILPCQAADPSISDVEWSRADLKPESILSYRVEGSVLTNLHPDYKEDKVELEDKDLKKGNMSLILKNVSTTDQGTYKCRVTSGGSMRTNTTVLPWETITIIRLQVREPAVVMEVPVRLGDDVILPCQAADPSICDVEWSRADLKPDTILSYRVEGSVLTNLHPKYKEDKVELEDKDLKKGNLSLILKNVSTTDQGTYKCRVTSGGSMRTNTTVLPWKTITIIRLQVREPAVVMEVPVRLGDDVILPCQADDPSISDVEWSRADQKPDTILSYRVEGSVPTNLHPKYKEDKVQLVDKDLKKGNMSLILKNVSTTDQGTYKCRVTSGGSMRTNTTVLPWKTITIIRLQVREPAVVIEV</sequence>
<dbReference type="Proteomes" id="UP000465112">
    <property type="component" value="Chromosome 14"/>
</dbReference>
<evidence type="ECO:0000256" key="2">
    <source>
        <dbReference type="ARBA" id="ARBA00022475"/>
    </source>
</evidence>
<gene>
    <name evidence="13" type="ORF">PFLUV_G00170560</name>
</gene>
<evidence type="ECO:0000256" key="8">
    <source>
        <dbReference type="ARBA" id="ARBA00023170"/>
    </source>
</evidence>
<dbReference type="SUPFAM" id="SSF48726">
    <property type="entry name" value="Immunoglobulin"/>
    <property type="match status" value="5"/>
</dbReference>
<evidence type="ECO:0000256" key="3">
    <source>
        <dbReference type="ARBA" id="ARBA00022692"/>
    </source>
</evidence>
<evidence type="ECO:0000256" key="4">
    <source>
        <dbReference type="ARBA" id="ARBA00022729"/>
    </source>
</evidence>
<keyword evidence="3 11" id="KW-0812">Transmembrane</keyword>
<dbReference type="GO" id="GO:0042130">
    <property type="term" value="P:negative regulation of T cell proliferation"/>
    <property type="evidence" value="ECO:0007669"/>
    <property type="project" value="TreeGrafter"/>
</dbReference>
<comment type="caution">
    <text evidence="13">The sequence shown here is derived from an EMBL/GenBank/DDBJ whole genome shotgun (WGS) entry which is preliminary data.</text>
</comment>
<accession>A0A6A5F1V8</accession>
<dbReference type="AlphaFoldDB" id="A0A6A5F1V8"/>
<keyword evidence="14" id="KW-1185">Reference proteome</keyword>
<evidence type="ECO:0000256" key="1">
    <source>
        <dbReference type="ARBA" id="ARBA00004251"/>
    </source>
</evidence>
<feature type="domain" description="Ig-like" evidence="12">
    <location>
        <begin position="32"/>
        <end position="157"/>
    </location>
</feature>
<dbReference type="InterPro" id="IPR013106">
    <property type="entry name" value="Ig_V-set"/>
</dbReference>
<evidence type="ECO:0000256" key="6">
    <source>
        <dbReference type="ARBA" id="ARBA00023136"/>
    </source>
</evidence>
<protein>
    <recommendedName>
        <fullName evidence="12">Ig-like domain-containing protein</fullName>
    </recommendedName>
</protein>
<keyword evidence="6 11" id="KW-0472">Membrane</keyword>
<feature type="domain" description="Ig-like" evidence="12">
    <location>
        <begin position="183"/>
        <end position="297"/>
    </location>
</feature>
<feature type="domain" description="Ig-like" evidence="12">
    <location>
        <begin position="325"/>
        <end position="432"/>
    </location>
</feature>
<feature type="domain" description="Ig-like" evidence="12">
    <location>
        <begin position="567"/>
        <end position="674"/>
    </location>
</feature>
<evidence type="ECO:0000313" key="13">
    <source>
        <dbReference type="EMBL" id="KAF1381062.1"/>
    </source>
</evidence>
<evidence type="ECO:0000256" key="11">
    <source>
        <dbReference type="SAM" id="Phobius"/>
    </source>
</evidence>
<dbReference type="SMART" id="SM00406">
    <property type="entry name" value="IGv"/>
    <property type="match status" value="5"/>
</dbReference>
<dbReference type="EMBL" id="VHII01000014">
    <property type="protein sequence ID" value="KAF1381062.1"/>
    <property type="molecule type" value="Genomic_DNA"/>
</dbReference>